<reference evidence="2 3" key="1">
    <citation type="submission" date="2022-11" db="EMBL/GenBank/DDBJ databases">
        <title>Minimal conservation of predation-associated metabolite biosynthetic gene clusters underscores biosynthetic potential of Myxococcota including descriptions for ten novel species: Archangium lansinium sp. nov., Myxococcus landrumus sp. nov., Nannocystis bai.</title>
        <authorList>
            <person name="Ahearne A."/>
            <person name="Stevens C."/>
            <person name="Dowd S."/>
        </authorList>
    </citation>
    <scope>NUCLEOTIDE SEQUENCE [LARGE SCALE GENOMIC DNA]</scope>
    <source>
        <strain evidence="2 3">NCELM</strain>
    </source>
</reference>
<evidence type="ECO:0000256" key="1">
    <source>
        <dbReference type="SAM" id="Phobius"/>
    </source>
</evidence>
<comment type="caution">
    <text evidence="2">The sequence shown here is derived from an EMBL/GenBank/DDBJ whole genome shotgun (WGS) entry which is preliminary data.</text>
</comment>
<dbReference type="Pfam" id="PF20398">
    <property type="entry name" value="DUF6691"/>
    <property type="match status" value="1"/>
</dbReference>
<evidence type="ECO:0000313" key="3">
    <source>
        <dbReference type="Proteomes" id="UP001217838"/>
    </source>
</evidence>
<feature type="transmembrane region" description="Helical" evidence="1">
    <location>
        <begin position="82"/>
        <end position="100"/>
    </location>
</feature>
<dbReference type="Proteomes" id="UP001217838">
    <property type="component" value="Unassembled WGS sequence"/>
</dbReference>
<dbReference type="InterPro" id="IPR046513">
    <property type="entry name" value="DUF6691"/>
</dbReference>
<dbReference type="RefSeq" id="WP_272011759.1">
    <property type="nucleotide sequence ID" value="NZ_JAQNDN010000029.1"/>
</dbReference>
<sequence>MTRPVAFASGLLFALGLGLAGMTRPDNVLAFLDLAGAWDPALMLVLAGACGLYMLGAPLVLQRSRPLWAARFALPTRRDIDGRLLGGAALFGVGWGLVGLCPGPALVDLAGLGGDIVLFVAAMLAGMFLFTRVFPTSP</sequence>
<keyword evidence="3" id="KW-1185">Reference proteome</keyword>
<accession>A0ABT5BRN8</accession>
<organism evidence="2 3">
    <name type="scientific">Nannocystis radixulma</name>
    <dbReference type="NCBI Taxonomy" id="2995305"/>
    <lineage>
        <taxon>Bacteria</taxon>
        <taxon>Pseudomonadati</taxon>
        <taxon>Myxococcota</taxon>
        <taxon>Polyangia</taxon>
        <taxon>Nannocystales</taxon>
        <taxon>Nannocystaceae</taxon>
        <taxon>Nannocystis</taxon>
    </lineage>
</organism>
<dbReference type="EMBL" id="JAQNDN010000029">
    <property type="protein sequence ID" value="MDC0676058.1"/>
    <property type="molecule type" value="Genomic_DNA"/>
</dbReference>
<name>A0ABT5BRN8_9BACT</name>
<proteinExistence type="predicted"/>
<gene>
    <name evidence="2" type="ORF">POL58_50470</name>
</gene>
<keyword evidence="1" id="KW-0812">Transmembrane</keyword>
<feature type="transmembrane region" description="Helical" evidence="1">
    <location>
        <begin position="41"/>
        <end position="61"/>
    </location>
</feature>
<keyword evidence="1" id="KW-1133">Transmembrane helix</keyword>
<feature type="transmembrane region" description="Helical" evidence="1">
    <location>
        <begin position="112"/>
        <end position="134"/>
    </location>
</feature>
<protein>
    <submittedName>
        <fullName evidence="2">YeeE/YedE family protein</fullName>
    </submittedName>
</protein>
<keyword evidence="1" id="KW-0472">Membrane</keyword>
<evidence type="ECO:0000313" key="2">
    <source>
        <dbReference type="EMBL" id="MDC0676058.1"/>
    </source>
</evidence>